<evidence type="ECO:0000259" key="1">
    <source>
        <dbReference type="Pfam" id="PF01841"/>
    </source>
</evidence>
<organism evidence="2">
    <name type="scientific">uncultured Sulfurovum sp</name>
    <dbReference type="NCBI Taxonomy" id="269237"/>
    <lineage>
        <taxon>Bacteria</taxon>
        <taxon>Pseudomonadati</taxon>
        <taxon>Campylobacterota</taxon>
        <taxon>Epsilonproteobacteria</taxon>
        <taxon>Campylobacterales</taxon>
        <taxon>Sulfurovaceae</taxon>
        <taxon>Sulfurovum</taxon>
        <taxon>environmental samples</taxon>
    </lineage>
</organism>
<sequence>MSSKFSHTLSKVVLGSLALYFLYLFSQVINVVNRRHLGTNDGTYVNNTRSNKTLQKLAFSLTKNCLDNQCKTQNILDYVSNIPYVVNNFTAHLPTQTIEKNFGDCDDKSNLLISLLHALKIESYFVLVPKHIFVIVPFENIPSKKALYLNNRAYYILESTAKDSKIGYPLTYQVNEISTIFEPFENKKLNIDTLKYK</sequence>
<dbReference type="InterPro" id="IPR002931">
    <property type="entry name" value="Transglutaminase-like"/>
</dbReference>
<feature type="domain" description="Transglutaminase-like" evidence="1">
    <location>
        <begin position="56"/>
        <end position="126"/>
    </location>
</feature>
<proteinExistence type="predicted"/>
<name>A0A6S6S811_9BACT</name>
<gene>
    <name evidence="2" type="ORF">HELGO_WM10779</name>
</gene>
<dbReference type="InterPro" id="IPR038765">
    <property type="entry name" value="Papain-like_cys_pep_sf"/>
</dbReference>
<evidence type="ECO:0000313" key="2">
    <source>
        <dbReference type="EMBL" id="CAA6803933.1"/>
    </source>
</evidence>
<dbReference type="Gene3D" id="3.10.620.30">
    <property type="match status" value="1"/>
</dbReference>
<dbReference type="EMBL" id="CACVAZ010000014">
    <property type="protein sequence ID" value="CAA6803933.1"/>
    <property type="molecule type" value="Genomic_DNA"/>
</dbReference>
<dbReference type="Pfam" id="PF01841">
    <property type="entry name" value="Transglut_core"/>
    <property type="match status" value="1"/>
</dbReference>
<accession>A0A6S6S811</accession>
<dbReference type="SUPFAM" id="SSF54001">
    <property type="entry name" value="Cysteine proteinases"/>
    <property type="match status" value="1"/>
</dbReference>
<dbReference type="AlphaFoldDB" id="A0A6S6S811"/>
<protein>
    <recommendedName>
        <fullName evidence="1">Transglutaminase-like domain-containing protein</fullName>
    </recommendedName>
</protein>
<reference evidence="2" key="1">
    <citation type="submission" date="2020-01" db="EMBL/GenBank/DDBJ databases">
        <authorList>
            <person name="Meier V. D."/>
            <person name="Meier V D."/>
        </authorList>
    </citation>
    <scope>NUCLEOTIDE SEQUENCE</scope>
    <source>
        <strain evidence="2">HLG_WM_MAG_02</strain>
    </source>
</reference>